<dbReference type="SUPFAM" id="SSF103657">
    <property type="entry name" value="BAR/IMD domain-like"/>
    <property type="match status" value="1"/>
</dbReference>
<name>A0AA88NN79_CHASR</name>
<dbReference type="InterPro" id="IPR007110">
    <property type="entry name" value="Ig-like_dom"/>
</dbReference>
<dbReference type="PANTHER" id="PTHR12141">
    <property type="entry name" value="ARFAPTIN-RELATED"/>
    <property type="match status" value="1"/>
</dbReference>
<proteinExistence type="predicted"/>
<evidence type="ECO:0000256" key="1">
    <source>
        <dbReference type="SAM" id="MobiDB-lite"/>
    </source>
</evidence>
<dbReference type="PROSITE" id="PS50835">
    <property type="entry name" value="IG_LIKE"/>
    <property type="match status" value="1"/>
</dbReference>
<evidence type="ECO:0000259" key="3">
    <source>
        <dbReference type="PROSITE" id="PS50835"/>
    </source>
</evidence>
<dbReference type="PANTHER" id="PTHR12141:SF4">
    <property type="entry name" value="ARFAPTIN-1"/>
    <property type="match status" value="1"/>
</dbReference>
<evidence type="ECO:0000313" key="5">
    <source>
        <dbReference type="EMBL" id="KAK2863286.1"/>
    </source>
</evidence>
<dbReference type="Pfam" id="PF06456">
    <property type="entry name" value="Arfaptin"/>
    <property type="match status" value="1"/>
</dbReference>
<dbReference type="InterPro" id="IPR013783">
    <property type="entry name" value="Ig-like_fold"/>
</dbReference>
<feature type="compositionally biased region" description="Basic and acidic residues" evidence="1">
    <location>
        <begin position="269"/>
        <end position="285"/>
    </location>
</feature>
<dbReference type="Gene3D" id="2.60.40.10">
    <property type="entry name" value="Immunoglobulins"/>
    <property type="match status" value="1"/>
</dbReference>
<gene>
    <name evidence="5" type="ORF">Q5P01_002819</name>
</gene>
<dbReference type="InterPro" id="IPR027267">
    <property type="entry name" value="AH/BAR_dom_sf"/>
</dbReference>
<feature type="signal peptide" evidence="2">
    <location>
        <begin position="1"/>
        <end position="20"/>
    </location>
</feature>
<dbReference type="PROSITE" id="PS50870">
    <property type="entry name" value="AH"/>
    <property type="match status" value="1"/>
</dbReference>
<dbReference type="Gene3D" id="1.20.1270.60">
    <property type="entry name" value="Arfaptin homology (AH) domain/BAR domain"/>
    <property type="match status" value="1"/>
</dbReference>
<dbReference type="SMART" id="SM00409">
    <property type="entry name" value="IG"/>
    <property type="match status" value="1"/>
</dbReference>
<dbReference type="GO" id="GO:0006886">
    <property type="term" value="P:intracellular protein transport"/>
    <property type="evidence" value="ECO:0007669"/>
    <property type="project" value="TreeGrafter"/>
</dbReference>
<evidence type="ECO:0000259" key="4">
    <source>
        <dbReference type="PROSITE" id="PS50870"/>
    </source>
</evidence>
<dbReference type="AlphaFoldDB" id="A0AA88NN79"/>
<dbReference type="EMBL" id="JAUPFM010000001">
    <property type="protein sequence ID" value="KAK2863286.1"/>
    <property type="molecule type" value="Genomic_DNA"/>
</dbReference>
<dbReference type="InterPro" id="IPR010504">
    <property type="entry name" value="AH_dom"/>
</dbReference>
<accession>A0AA88NN79</accession>
<organism evidence="5 6">
    <name type="scientific">Channa striata</name>
    <name type="common">Snakehead murrel</name>
    <name type="synonym">Ophicephalus striatus</name>
    <dbReference type="NCBI Taxonomy" id="64152"/>
    <lineage>
        <taxon>Eukaryota</taxon>
        <taxon>Metazoa</taxon>
        <taxon>Chordata</taxon>
        <taxon>Craniata</taxon>
        <taxon>Vertebrata</taxon>
        <taxon>Euteleostomi</taxon>
        <taxon>Actinopterygii</taxon>
        <taxon>Neopterygii</taxon>
        <taxon>Teleostei</taxon>
        <taxon>Neoteleostei</taxon>
        <taxon>Acanthomorphata</taxon>
        <taxon>Anabantaria</taxon>
        <taxon>Anabantiformes</taxon>
        <taxon>Channoidei</taxon>
        <taxon>Channidae</taxon>
        <taxon>Channa</taxon>
    </lineage>
</organism>
<evidence type="ECO:0000256" key="2">
    <source>
        <dbReference type="SAM" id="SignalP"/>
    </source>
</evidence>
<dbReference type="Pfam" id="PF13895">
    <property type="entry name" value="Ig_2"/>
    <property type="match status" value="1"/>
</dbReference>
<dbReference type="CDD" id="cd07660">
    <property type="entry name" value="BAR_Arfaptin"/>
    <property type="match status" value="1"/>
</dbReference>
<feature type="domain" description="AH" evidence="4">
    <location>
        <begin position="353"/>
        <end position="553"/>
    </location>
</feature>
<feature type="domain" description="Ig-like" evidence="3">
    <location>
        <begin position="109"/>
        <end position="188"/>
    </location>
</feature>
<dbReference type="GO" id="GO:0032588">
    <property type="term" value="C:trans-Golgi network membrane"/>
    <property type="evidence" value="ECO:0007669"/>
    <property type="project" value="TreeGrafter"/>
</dbReference>
<dbReference type="InterPro" id="IPR036179">
    <property type="entry name" value="Ig-like_dom_sf"/>
</dbReference>
<dbReference type="SUPFAM" id="SSF48726">
    <property type="entry name" value="Immunoglobulin"/>
    <property type="match status" value="1"/>
</dbReference>
<protein>
    <recommendedName>
        <fullName evidence="7">AH domain-containing protein</fullName>
    </recommendedName>
</protein>
<dbReference type="SMART" id="SM01015">
    <property type="entry name" value="Arfaptin"/>
    <property type="match status" value="1"/>
</dbReference>
<feature type="region of interest" description="Disordered" evidence="1">
    <location>
        <begin position="269"/>
        <end position="305"/>
    </location>
</feature>
<evidence type="ECO:0000313" key="6">
    <source>
        <dbReference type="Proteomes" id="UP001187415"/>
    </source>
</evidence>
<keyword evidence="2" id="KW-0732">Signal</keyword>
<dbReference type="InterPro" id="IPR003599">
    <property type="entry name" value="Ig_sub"/>
</dbReference>
<dbReference type="InterPro" id="IPR030798">
    <property type="entry name" value="Arfaptin_fam"/>
</dbReference>
<feature type="chain" id="PRO_5041728930" description="AH domain-containing protein" evidence="2">
    <location>
        <begin position="21"/>
        <end position="621"/>
    </location>
</feature>
<sequence>MQVTALWLLVLLNVLDSGSARVSLITSPNRLQFFKYDNFSVSCIEEEREGQEAGGWTVIKRMQDGEVEKLPSPFSIKTAFPATDTGVYWCEAGLEAASSAVNITVTAGPVILESPVQPVMEGGNVHLRCRRKGSSPASEITADFYKDSLLIGHSSKGSVIIKNVSKSSEGLYKCNIKGFGDSADSWLSVRAPPPTTPDPPPSLFSAFSLLRHLIVGSPYLLSTILLGLIYKDKKRAQQVSMAQKSDDYEVWGFEDNGLPSRTERMEVVEQREVSEGSSVTKKESPPAETNGSHTDIQSKDFPVSPQNLGPVVIQGNNRNPASEKLDKVRKWSITAYKCTKQALSEKLGRGSRTVDLDLEPRLELLKDDRQRYDQMTKLTQTLASQLGQFAVTQKTLGEAFTDLGVKTPSLHVEFGLNADAQKFLSKSGETLVEAINGFAFDMETLINKTMEDTMINAKQYEASRIEYDAYRVDLEELNLKPRDDITLPKLEQAQTVFQSQREKYLKIRDDLSVKVKLLEENKVKVLHNQLWLLHSAVAANSLSCHRFLQQNIQQAGEDFSHPSVDAPSWLEQSASALVETFARLCPTFFLLALDLLSDAPNPMTRLHHHYDTLRHGDPPPR</sequence>
<comment type="caution">
    <text evidence="5">The sequence shown here is derived from an EMBL/GenBank/DDBJ whole genome shotgun (WGS) entry which is preliminary data.</text>
</comment>
<reference evidence="5" key="1">
    <citation type="submission" date="2023-07" db="EMBL/GenBank/DDBJ databases">
        <title>Chromosome-level Genome Assembly of Striped Snakehead (Channa striata).</title>
        <authorList>
            <person name="Liu H."/>
        </authorList>
    </citation>
    <scope>NUCLEOTIDE SEQUENCE</scope>
    <source>
        <strain evidence="5">Gz</strain>
        <tissue evidence="5">Muscle</tissue>
    </source>
</reference>
<evidence type="ECO:0008006" key="7">
    <source>
        <dbReference type="Google" id="ProtNLM"/>
    </source>
</evidence>
<dbReference type="GO" id="GO:0005543">
    <property type="term" value="F:phospholipid binding"/>
    <property type="evidence" value="ECO:0007669"/>
    <property type="project" value="TreeGrafter"/>
</dbReference>
<keyword evidence="6" id="KW-1185">Reference proteome</keyword>
<dbReference type="GO" id="GO:0034315">
    <property type="term" value="P:regulation of Arp2/3 complex-mediated actin nucleation"/>
    <property type="evidence" value="ECO:0007669"/>
    <property type="project" value="TreeGrafter"/>
</dbReference>
<dbReference type="Proteomes" id="UP001187415">
    <property type="component" value="Unassembled WGS sequence"/>
</dbReference>
<dbReference type="GO" id="GO:0019904">
    <property type="term" value="F:protein domain specific binding"/>
    <property type="evidence" value="ECO:0007669"/>
    <property type="project" value="InterPro"/>
</dbReference>